<dbReference type="NCBIfam" id="TIGR02218">
    <property type="entry name" value="phg_TIGR02218"/>
    <property type="match status" value="1"/>
</dbReference>
<dbReference type="Pfam" id="PF09356">
    <property type="entry name" value="Phage_BR0599"/>
    <property type="match status" value="1"/>
</dbReference>
<dbReference type="Proteomes" id="UP001596152">
    <property type="component" value="Unassembled WGS sequence"/>
</dbReference>
<evidence type="ECO:0000313" key="2">
    <source>
        <dbReference type="EMBL" id="MFC5342741.1"/>
    </source>
</evidence>
<feature type="domain" description="Bacteriophage phiJL001 Gp84 C-terminal" evidence="1">
    <location>
        <begin position="167"/>
        <end position="196"/>
    </location>
</feature>
<accession>A0ABW0FMV8</accession>
<name>A0ABW0FMV8_9CAUL</name>
<evidence type="ECO:0000313" key="3">
    <source>
        <dbReference type="Proteomes" id="UP001596152"/>
    </source>
</evidence>
<proteinExistence type="predicted"/>
<keyword evidence="3" id="KW-1185">Reference proteome</keyword>
<dbReference type="RefSeq" id="WP_374038661.1">
    <property type="nucleotide sequence ID" value="NZ_CP169082.1"/>
</dbReference>
<dbReference type="InterPro" id="IPR011928">
    <property type="entry name" value="Phage_phiJL001_Gp84"/>
</dbReference>
<protein>
    <submittedName>
        <fullName evidence="2">DUF2163 domain-containing protein</fullName>
    </submittedName>
</protein>
<gene>
    <name evidence="2" type="ORF">ACFPIE_02370</name>
</gene>
<dbReference type="Pfam" id="PF09931">
    <property type="entry name" value="Phage_phiJL001_Gp84_N"/>
    <property type="match status" value="1"/>
</dbReference>
<sequence length="214" mass="23150">MRDIPGELAARIESGAATLCHVWIVERVDGERLGFTDHDRDLTIDEVVCRAASGWSQGAAETAERLAAGSLAVRGVLDDERIVEVDVAAGLWDRATVALWRVDWRRPDLKVLLGRGTLSRIRREGEGFTAEIEGPLAALERVVGRTYGRTCDAVLGDARCGVDPGGRGCDKRWETCVGTFANAVNFQGFPDIPGDDFLTAWPATGGRNDGGSRR</sequence>
<comment type="caution">
    <text evidence="2">The sequence shown here is derived from an EMBL/GenBank/DDBJ whole genome shotgun (WGS) entry which is preliminary data.</text>
</comment>
<reference evidence="3" key="1">
    <citation type="journal article" date="2019" name="Int. J. Syst. Evol. Microbiol.">
        <title>The Global Catalogue of Microorganisms (GCM) 10K type strain sequencing project: providing services to taxonomists for standard genome sequencing and annotation.</title>
        <authorList>
            <consortium name="The Broad Institute Genomics Platform"/>
            <consortium name="The Broad Institute Genome Sequencing Center for Infectious Disease"/>
            <person name="Wu L."/>
            <person name="Ma J."/>
        </authorList>
    </citation>
    <scope>NUCLEOTIDE SEQUENCE [LARGE SCALE GENOMIC DNA]</scope>
    <source>
        <strain evidence="3">JCM 12125</strain>
    </source>
</reference>
<dbReference type="InterPro" id="IPR018964">
    <property type="entry name" value="Phage_phiJL001_Gp84_C"/>
</dbReference>
<dbReference type="EMBL" id="JBHSLF010000002">
    <property type="protein sequence ID" value="MFC5342741.1"/>
    <property type="molecule type" value="Genomic_DNA"/>
</dbReference>
<organism evidence="2 3">
    <name type="scientific">Brevundimonas staleyi</name>
    <dbReference type="NCBI Taxonomy" id="74326"/>
    <lineage>
        <taxon>Bacteria</taxon>
        <taxon>Pseudomonadati</taxon>
        <taxon>Pseudomonadota</taxon>
        <taxon>Alphaproteobacteria</taxon>
        <taxon>Caulobacterales</taxon>
        <taxon>Caulobacteraceae</taxon>
        <taxon>Brevundimonas</taxon>
    </lineage>
</organism>
<evidence type="ECO:0000259" key="1">
    <source>
        <dbReference type="Pfam" id="PF09356"/>
    </source>
</evidence>